<keyword evidence="3 5" id="KW-1133">Transmembrane helix</keyword>
<feature type="transmembrane region" description="Helical" evidence="5">
    <location>
        <begin position="14"/>
        <end position="38"/>
    </location>
</feature>
<dbReference type="Proteomes" id="UP001291912">
    <property type="component" value="Unassembled WGS sequence"/>
</dbReference>
<dbReference type="InterPro" id="IPR051328">
    <property type="entry name" value="T7SS_ABC-Transporter"/>
</dbReference>
<gene>
    <name evidence="6" type="ORF">R2Q92_12710</name>
</gene>
<dbReference type="PANTHER" id="PTHR43077:SF10">
    <property type="entry name" value="TRANSPORT PERMEASE PROTEIN"/>
    <property type="match status" value="1"/>
</dbReference>
<feature type="transmembrane region" description="Helical" evidence="5">
    <location>
        <begin position="611"/>
        <end position="638"/>
    </location>
</feature>
<sequence length="697" mass="67936">MTLPIERARTRRPVTWLTVIGALLLPVVIGAILVAAFYDPAERLDGVTAAIVNDDDPVTIDDQLVPLGRQLTAGLVEGSDELPSNLDWTITNDDDAASGLADGTYTAVVTIPSNFSAAATSTTGDDPERAVIEVTTAPDNLVVDDAITAQITSAAASVMGQELSEVYLENVFLGFTTLGDQLGEAADGADELADGADQLTEGTSQYVDGIDELASGTQPLATGAAALAPGIGEIASGASALSAGGYEAADGIDELAGGAAALSTGASDLAGGLSSLADLTAQIPTIPQGVIDAADRVAANSGEIEQVVTGSAAALTALADQCRATGDTGQICTEIIVLADEANAALPTITEILDDSDEIAAGLAQFQDAGPQLTAALEASAAGADEIAAGIDGIAGGATEAATGVRDIAGGTAALGTGAAEAATGAAQLADGMQQVAAGAQAAADGGTELVSGSQQTAEGAGELAAGLQSAVDEIPTYTDDEAQTLASVVADPVEADGIGTDLFGATAIPLLAALALWIGGLGTFVALQAVTAHALTSRSASALLAVRALAPGAAIGAAQGLLVAGVVQVAAGYDLGEWSVFAGMCVVAGVAFAAVNQALVAVFGGAGRWIAALVAVLTVAAGIVSTVPGWLGSLAAAMPTAPAYNGMVAALTGQGSVGAALVGLSVWAALSVLATVIAVARHRSASAPAVATATPA</sequence>
<evidence type="ECO:0000313" key="6">
    <source>
        <dbReference type="EMBL" id="MDZ8162696.1"/>
    </source>
</evidence>
<dbReference type="Gene3D" id="1.10.287.950">
    <property type="entry name" value="Methyl-accepting chemotaxis protein"/>
    <property type="match status" value="2"/>
</dbReference>
<dbReference type="EMBL" id="JAWJYN010000003">
    <property type="protein sequence ID" value="MDZ8162696.1"/>
    <property type="molecule type" value="Genomic_DNA"/>
</dbReference>
<dbReference type="SUPFAM" id="SSF58104">
    <property type="entry name" value="Methyl-accepting chemotaxis protein (MCP) signaling domain"/>
    <property type="match status" value="1"/>
</dbReference>
<dbReference type="RefSeq" id="WP_194422933.1">
    <property type="nucleotide sequence ID" value="NZ_BAAAPT010000001.1"/>
</dbReference>
<keyword evidence="4 5" id="KW-0472">Membrane</keyword>
<protein>
    <submittedName>
        <fullName evidence="6">YhgE/Pip family protein</fullName>
    </submittedName>
</protein>
<dbReference type="NCBIfam" id="TIGR03061">
    <property type="entry name" value="pip_yhgE_Nterm"/>
    <property type="match status" value="1"/>
</dbReference>
<evidence type="ECO:0000313" key="7">
    <source>
        <dbReference type="Proteomes" id="UP001291912"/>
    </source>
</evidence>
<evidence type="ECO:0000256" key="2">
    <source>
        <dbReference type="ARBA" id="ARBA00022692"/>
    </source>
</evidence>
<evidence type="ECO:0000256" key="1">
    <source>
        <dbReference type="ARBA" id="ARBA00004141"/>
    </source>
</evidence>
<dbReference type="InterPro" id="IPR023908">
    <property type="entry name" value="xxxLxxG_rpt"/>
</dbReference>
<feature type="transmembrane region" description="Helical" evidence="5">
    <location>
        <begin position="658"/>
        <end position="681"/>
    </location>
</feature>
<feature type="transmembrane region" description="Helical" evidence="5">
    <location>
        <begin position="580"/>
        <end position="604"/>
    </location>
</feature>
<accession>A0ABU5N9H1</accession>
<dbReference type="PANTHER" id="PTHR43077">
    <property type="entry name" value="TRANSPORT PERMEASE YVFS-RELATED"/>
    <property type="match status" value="1"/>
</dbReference>
<dbReference type="InterPro" id="IPR017500">
    <property type="entry name" value="Phage_infect_YhgE_N"/>
</dbReference>
<comment type="subcellular location">
    <subcellularLocation>
        <location evidence="1">Membrane</location>
        <topology evidence="1">Multi-pass membrane protein</topology>
    </subcellularLocation>
</comment>
<name>A0ABU5N9H1_9MICO</name>
<evidence type="ECO:0000256" key="3">
    <source>
        <dbReference type="ARBA" id="ARBA00022989"/>
    </source>
</evidence>
<evidence type="ECO:0000256" key="5">
    <source>
        <dbReference type="SAM" id="Phobius"/>
    </source>
</evidence>
<organism evidence="6 7">
    <name type="scientific">Microbacterium aquimaris</name>
    <dbReference type="NCBI Taxonomy" id="459816"/>
    <lineage>
        <taxon>Bacteria</taxon>
        <taxon>Bacillati</taxon>
        <taxon>Actinomycetota</taxon>
        <taxon>Actinomycetes</taxon>
        <taxon>Micrococcales</taxon>
        <taxon>Microbacteriaceae</taxon>
        <taxon>Microbacterium</taxon>
    </lineage>
</organism>
<comment type="caution">
    <text evidence="6">The sequence shown here is derived from an EMBL/GenBank/DDBJ whole genome shotgun (WGS) entry which is preliminary data.</text>
</comment>
<feature type="transmembrane region" description="Helical" evidence="5">
    <location>
        <begin position="503"/>
        <end position="528"/>
    </location>
</feature>
<dbReference type="NCBIfam" id="TIGR03057">
    <property type="entry name" value="xxxLxxG_by_4"/>
    <property type="match status" value="2"/>
</dbReference>
<evidence type="ECO:0000256" key="4">
    <source>
        <dbReference type="ARBA" id="ARBA00023136"/>
    </source>
</evidence>
<keyword evidence="7" id="KW-1185">Reference proteome</keyword>
<feature type="transmembrane region" description="Helical" evidence="5">
    <location>
        <begin position="549"/>
        <end position="574"/>
    </location>
</feature>
<reference evidence="6 7" key="1">
    <citation type="submission" date="2023-10" db="EMBL/GenBank/DDBJ databases">
        <title>Microbacterium xanthum sp. nov., isolated from seaweed.</title>
        <authorList>
            <person name="Lee S.D."/>
        </authorList>
    </citation>
    <scope>NUCLEOTIDE SEQUENCE [LARGE SCALE GENOMIC DNA]</scope>
    <source>
        <strain evidence="6 7">KCTC 19124</strain>
    </source>
</reference>
<proteinExistence type="predicted"/>
<keyword evidence="2 5" id="KW-0812">Transmembrane</keyword>